<accession>A0A9D1UYI4</accession>
<evidence type="ECO:0000313" key="3">
    <source>
        <dbReference type="Proteomes" id="UP000824202"/>
    </source>
</evidence>
<dbReference type="InterPro" id="IPR027848">
    <property type="entry name" value="DUF4494"/>
</dbReference>
<feature type="region of interest" description="Disordered" evidence="1">
    <location>
        <begin position="154"/>
        <end position="176"/>
    </location>
</feature>
<dbReference type="Proteomes" id="UP000824202">
    <property type="component" value="Unassembled WGS sequence"/>
</dbReference>
<dbReference type="Pfam" id="PF14902">
    <property type="entry name" value="DUF4494"/>
    <property type="match status" value="1"/>
</dbReference>
<gene>
    <name evidence="2" type="ORF">H9863_01500</name>
</gene>
<evidence type="ECO:0000256" key="1">
    <source>
        <dbReference type="SAM" id="MobiDB-lite"/>
    </source>
</evidence>
<dbReference type="AlphaFoldDB" id="A0A9D1UYI4"/>
<organism evidence="2 3">
    <name type="scientific">Candidatus Odoribacter faecigallinarum</name>
    <dbReference type="NCBI Taxonomy" id="2838706"/>
    <lineage>
        <taxon>Bacteria</taxon>
        <taxon>Pseudomonadati</taxon>
        <taxon>Bacteroidota</taxon>
        <taxon>Bacteroidia</taxon>
        <taxon>Bacteroidales</taxon>
        <taxon>Odoribacteraceae</taxon>
        <taxon>Odoribacter</taxon>
    </lineage>
</organism>
<feature type="compositionally biased region" description="Acidic residues" evidence="1">
    <location>
        <begin position="160"/>
        <end position="176"/>
    </location>
</feature>
<proteinExistence type="predicted"/>
<name>A0A9D1UYI4_9BACT</name>
<reference evidence="2" key="2">
    <citation type="submission" date="2021-04" db="EMBL/GenBank/DDBJ databases">
        <authorList>
            <person name="Gilroy R."/>
        </authorList>
    </citation>
    <scope>NUCLEOTIDE SEQUENCE</scope>
    <source>
        <strain evidence="2">23274</strain>
    </source>
</reference>
<protein>
    <submittedName>
        <fullName evidence="2">DUF4494 domain-containing protein</fullName>
    </submittedName>
</protein>
<evidence type="ECO:0000313" key="2">
    <source>
        <dbReference type="EMBL" id="HIX02775.1"/>
    </source>
</evidence>
<reference evidence="2" key="1">
    <citation type="journal article" date="2021" name="PeerJ">
        <title>Extensive microbial diversity within the chicken gut microbiome revealed by metagenomics and culture.</title>
        <authorList>
            <person name="Gilroy R."/>
            <person name="Ravi A."/>
            <person name="Getino M."/>
            <person name="Pursley I."/>
            <person name="Horton D.L."/>
            <person name="Alikhan N.F."/>
            <person name="Baker D."/>
            <person name="Gharbi K."/>
            <person name="Hall N."/>
            <person name="Watson M."/>
            <person name="Adriaenssens E.M."/>
            <person name="Foster-Nyarko E."/>
            <person name="Jarju S."/>
            <person name="Secka A."/>
            <person name="Antonio M."/>
            <person name="Oren A."/>
            <person name="Chaudhuri R.R."/>
            <person name="La Ragione R."/>
            <person name="Hildebrand F."/>
            <person name="Pallen M.J."/>
        </authorList>
    </citation>
    <scope>NUCLEOTIDE SEQUENCE</scope>
    <source>
        <strain evidence="2">23274</strain>
    </source>
</reference>
<comment type="caution">
    <text evidence="2">The sequence shown here is derived from an EMBL/GenBank/DDBJ whole genome shotgun (WGS) entry which is preliminary data.</text>
</comment>
<sequence>MTANWFEAKVKYVKVNEDGREKKVNEAYLVDAMSYTEAESRIMHEMESLISGDYYISSLKKSNITEVVPSENEADDRWYKAKVAIIDADEVSGKEKSSFQYYLVAASDFRCALENLERSLSSFVVPYEIAGIADTAFMDVYPYFDDEEKALPDNLKPLEEDGLEEQQADGADGLEN</sequence>
<dbReference type="EMBL" id="DXFT01000026">
    <property type="protein sequence ID" value="HIX02775.1"/>
    <property type="molecule type" value="Genomic_DNA"/>
</dbReference>